<feature type="domain" description="DUF6532" evidence="2">
    <location>
        <begin position="679"/>
        <end position="884"/>
    </location>
</feature>
<protein>
    <recommendedName>
        <fullName evidence="2">DUF6532 domain-containing protein</fullName>
    </recommendedName>
</protein>
<organism evidence="3 4">
    <name type="scientific">Boletus edulis BED1</name>
    <dbReference type="NCBI Taxonomy" id="1328754"/>
    <lineage>
        <taxon>Eukaryota</taxon>
        <taxon>Fungi</taxon>
        <taxon>Dikarya</taxon>
        <taxon>Basidiomycota</taxon>
        <taxon>Agaricomycotina</taxon>
        <taxon>Agaricomycetes</taxon>
        <taxon>Agaricomycetidae</taxon>
        <taxon>Boletales</taxon>
        <taxon>Boletineae</taxon>
        <taxon>Boletaceae</taxon>
        <taxon>Boletoideae</taxon>
        <taxon>Boletus</taxon>
    </lineage>
</organism>
<dbReference type="AlphaFoldDB" id="A0AAD4BD69"/>
<feature type="compositionally biased region" description="Basic residues" evidence="1">
    <location>
        <begin position="77"/>
        <end position="90"/>
    </location>
</feature>
<dbReference type="Pfam" id="PF20149">
    <property type="entry name" value="DUF6532"/>
    <property type="match status" value="1"/>
</dbReference>
<feature type="compositionally biased region" description="Low complexity" evidence="1">
    <location>
        <begin position="242"/>
        <end position="255"/>
    </location>
</feature>
<feature type="compositionally biased region" description="Polar residues" evidence="1">
    <location>
        <begin position="540"/>
        <end position="553"/>
    </location>
</feature>
<feature type="compositionally biased region" description="Basic and acidic residues" evidence="1">
    <location>
        <begin position="332"/>
        <end position="344"/>
    </location>
</feature>
<reference evidence="3" key="2">
    <citation type="journal article" date="2020" name="Nat. Commun.">
        <title>Large-scale genome sequencing of mycorrhizal fungi provides insights into the early evolution of symbiotic traits.</title>
        <authorList>
            <person name="Miyauchi S."/>
            <person name="Kiss E."/>
            <person name="Kuo A."/>
            <person name="Drula E."/>
            <person name="Kohler A."/>
            <person name="Sanchez-Garcia M."/>
            <person name="Morin E."/>
            <person name="Andreopoulos B."/>
            <person name="Barry K.W."/>
            <person name="Bonito G."/>
            <person name="Buee M."/>
            <person name="Carver A."/>
            <person name="Chen C."/>
            <person name="Cichocki N."/>
            <person name="Clum A."/>
            <person name="Culley D."/>
            <person name="Crous P.W."/>
            <person name="Fauchery L."/>
            <person name="Girlanda M."/>
            <person name="Hayes R.D."/>
            <person name="Keri Z."/>
            <person name="LaButti K."/>
            <person name="Lipzen A."/>
            <person name="Lombard V."/>
            <person name="Magnuson J."/>
            <person name="Maillard F."/>
            <person name="Murat C."/>
            <person name="Nolan M."/>
            <person name="Ohm R.A."/>
            <person name="Pangilinan J."/>
            <person name="Pereira M.F."/>
            <person name="Perotto S."/>
            <person name="Peter M."/>
            <person name="Pfister S."/>
            <person name="Riley R."/>
            <person name="Sitrit Y."/>
            <person name="Stielow J.B."/>
            <person name="Szollosi G."/>
            <person name="Zifcakova L."/>
            <person name="Stursova M."/>
            <person name="Spatafora J.W."/>
            <person name="Tedersoo L."/>
            <person name="Vaario L.M."/>
            <person name="Yamada A."/>
            <person name="Yan M."/>
            <person name="Wang P."/>
            <person name="Xu J."/>
            <person name="Bruns T."/>
            <person name="Baldrian P."/>
            <person name="Vilgalys R."/>
            <person name="Dunand C."/>
            <person name="Henrissat B."/>
            <person name="Grigoriev I.V."/>
            <person name="Hibbett D."/>
            <person name="Nagy L.G."/>
            <person name="Martin F.M."/>
        </authorList>
    </citation>
    <scope>NUCLEOTIDE SEQUENCE</scope>
    <source>
        <strain evidence="3">BED1</strain>
    </source>
</reference>
<dbReference type="InterPro" id="IPR045341">
    <property type="entry name" value="DUF6532"/>
</dbReference>
<feature type="region of interest" description="Disordered" evidence="1">
    <location>
        <begin position="1"/>
        <end position="119"/>
    </location>
</feature>
<evidence type="ECO:0000313" key="3">
    <source>
        <dbReference type="EMBL" id="KAF8419487.1"/>
    </source>
</evidence>
<feature type="compositionally biased region" description="Low complexity" evidence="1">
    <location>
        <begin position="169"/>
        <end position="180"/>
    </location>
</feature>
<feature type="compositionally biased region" description="Basic and acidic residues" evidence="1">
    <location>
        <begin position="528"/>
        <end position="537"/>
    </location>
</feature>
<dbReference type="EMBL" id="WHUW01000175">
    <property type="protein sequence ID" value="KAF8419487.1"/>
    <property type="molecule type" value="Genomic_DNA"/>
</dbReference>
<feature type="compositionally biased region" description="Polar residues" evidence="1">
    <location>
        <begin position="140"/>
        <end position="154"/>
    </location>
</feature>
<feature type="compositionally biased region" description="Polar residues" evidence="1">
    <location>
        <begin position="230"/>
        <end position="239"/>
    </location>
</feature>
<accession>A0AAD4BD69</accession>
<sequence>MAKGRKTPSANPTGAFPSLPEQDEPRRSRRNNAGQGGARQQLEKVADVIDQPQQAPRKRTVVPDDVPPNPMAPTPRPVRKPSQKPRKAKSSTKDTITQGSRSGSSVQPAMAAPGTDVSVFSAPEPELCAAVAGSRFGLQVQASGPPSFVGPQSTHDYEQQRIRYQGRPQIGSSSGQHQSGTRNEDAVQGTPVRPRANNHRSYADTLRLPSPPRPMLKAAGTTAPNHAKVGSQSHSTPLSAITEDSSTSASDPTATRLNTDKRITVQVAPEPQGNAVLQRKQSSQCAPGPSRSGDVFGGDSDLSLTSGSETDGELPLVPKPRNVDHEMDDDGERLLVPKPRNVDHEIDDDEPRARESLYETDNEGLYTDDPANMDGQGDDLYFDNDRDVRMNVDPWGDDQEFPSNLDDAIEDSSEDNEERSQDHDKNGQILPEVHQLPPSRETAPLQAGRPPSPPPRVSIPSRSSLTNSRVQRHHLLGQRSSSLKPGVPRNHAPSAPPSQSQQAQRHVSLPQTSRQPRPLQPPISQGDPLHESQERDQPQGAGSNQRQTTSPRTQRSDRWEPFADGQVNTDHDVVNRHHKRNRRPRSPSPTYLQSVRNGDHPHQKKSKRGARDQDERGSNAGTEQTDGSGSLTLVNKDESRAPSRQGSKYSKTSKADVVARPVTMAFFGPLWCKLLDEGKAKLRLHLMTDDPFPPREMAIDGICTEIIIELVIKYEEEGLELEAGFYPEYGRQMAIILYSDTQTFRSEVKKCVTRSVVDDYHLFPPENLQSEIERIEFVKNKAARLLENAQFLRGAPDSLGKTSNFAHPALKKVCLAYFYSSSDKALRQFPDFQEYIPERALLLVGAMVRFTLETFATHGFNKRVSLNVEQVEGHYTNLCRLLNQVAADKYHGPKLDNMLRQWAKIGMTGYAPNNPILVNSQDWQVVLD</sequence>
<keyword evidence="4" id="KW-1185">Reference proteome</keyword>
<evidence type="ECO:0000313" key="4">
    <source>
        <dbReference type="Proteomes" id="UP001194468"/>
    </source>
</evidence>
<feature type="compositionally biased region" description="Low complexity" evidence="1">
    <location>
        <begin position="297"/>
        <end position="309"/>
    </location>
</feature>
<feature type="compositionally biased region" description="Acidic residues" evidence="1">
    <location>
        <begin position="407"/>
        <end position="417"/>
    </location>
</feature>
<proteinExistence type="predicted"/>
<feature type="compositionally biased region" description="Polar residues" evidence="1">
    <location>
        <begin position="642"/>
        <end position="652"/>
    </location>
</feature>
<evidence type="ECO:0000259" key="2">
    <source>
        <dbReference type="Pfam" id="PF20149"/>
    </source>
</evidence>
<feature type="compositionally biased region" description="Polar residues" evidence="1">
    <location>
        <begin position="619"/>
        <end position="633"/>
    </location>
</feature>
<feature type="compositionally biased region" description="Pro residues" evidence="1">
    <location>
        <begin position="65"/>
        <end position="76"/>
    </location>
</feature>
<comment type="caution">
    <text evidence="3">The sequence shown here is derived from an EMBL/GenBank/DDBJ whole genome shotgun (WGS) entry which is preliminary data.</text>
</comment>
<gene>
    <name evidence="3" type="ORF">L210DRAFT_3655221</name>
</gene>
<evidence type="ECO:0000256" key="1">
    <source>
        <dbReference type="SAM" id="MobiDB-lite"/>
    </source>
</evidence>
<reference evidence="3" key="1">
    <citation type="submission" date="2019-10" db="EMBL/GenBank/DDBJ databases">
        <authorList>
            <consortium name="DOE Joint Genome Institute"/>
            <person name="Kuo A."/>
            <person name="Miyauchi S."/>
            <person name="Kiss E."/>
            <person name="Drula E."/>
            <person name="Kohler A."/>
            <person name="Sanchez-Garcia M."/>
            <person name="Andreopoulos B."/>
            <person name="Barry K.W."/>
            <person name="Bonito G."/>
            <person name="Buee M."/>
            <person name="Carver A."/>
            <person name="Chen C."/>
            <person name="Cichocki N."/>
            <person name="Clum A."/>
            <person name="Culley D."/>
            <person name="Crous P.W."/>
            <person name="Fauchery L."/>
            <person name="Girlanda M."/>
            <person name="Hayes R."/>
            <person name="Keri Z."/>
            <person name="LaButti K."/>
            <person name="Lipzen A."/>
            <person name="Lombard V."/>
            <person name="Magnuson J."/>
            <person name="Maillard F."/>
            <person name="Morin E."/>
            <person name="Murat C."/>
            <person name="Nolan M."/>
            <person name="Ohm R."/>
            <person name="Pangilinan J."/>
            <person name="Pereira M."/>
            <person name="Perotto S."/>
            <person name="Peter M."/>
            <person name="Riley R."/>
            <person name="Sitrit Y."/>
            <person name="Stielow B."/>
            <person name="Szollosi G."/>
            <person name="Zifcakova L."/>
            <person name="Stursova M."/>
            <person name="Spatafora J.W."/>
            <person name="Tedersoo L."/>
            <person name="Vaario L.-M."/>
            <person name="Yamada A."/>
            <person name="Yan M."/>
            <person name="Wang P."/>
            <person name="Xu J."/>
            <person name="Bruns T."/>
            <person name="Baldrian P."/>
            <person name="Vilgalys R."/>
            <person name="Henrissat B."/>
            <person name="Grigoriev I.V."/>
            <person name="Hibbett D."/>
            <person name="Nagy L.G."/>
            <person name="Martin F.M."/>
        </authorList>
    </citation>
    <scope>NUCLEOTIDE SEQUENCE</scope>
    <source>
        <strain evidence="3">BED1</strain>
    </source>
</reference>
<dbReference type="Proteomes" id="UP001194468">
    <property type="component" value="Unassembled WGS sequence"/>
</dbReference>
<feature type="region of interest" description="Disordered" evidence="1">
    <location>
        <begin position="140"/>
        <end position="654"/>
    </location>
</feature>
<name>A0AAD4BD69_BOLED</name>
<feature type="compositionally biased region" description="Basic residues" evidence="1">
    <location>
        <begin position="576"/>
        <end position="585"/>
    </location>
</feature>
<feature type="compositionally biased region" description="Polar residues" evidence="1">
    <location>
        <begin position="93"/>
        <end position="107"/>
    </location>
</feature>